<protein>
    <recommendedName>
        <fullName evidence="11">ComEC family competence protein</fullName>
    </recommendedName>
</protein>
<feature type="transmembrane region" description="Helical" evidence="6">
    <location>
        <begin position="449"/>
        <end position="471"/>
    </location>
</feature>
<feature type="transmembrane region" description="Helical" evidence="6">
    <location>
        <begin position="257"/>
        <end position="279"/>
    </location>
</feature>
<dbReference type="InterPro" id="IPR052159">
    <property type="entry name" value="Competence_DNA_uptake"/>
</dbReference>
<organism evidence="9 10">
    <name type="scientific">Pseudochryseolinea flava</name>
    <dbReference type="NCBI Taxonomy" id="2059302"/>
    <lineage>
        <taxon>Bacteria</taxon>
        <taxon>Pseudomonadati</taxon>
        <taxon>Bacteroidota</taxon>
        <taxon>Cytophagia</taxon>
        <taxon>Cytophagales</taxon>
        <taxon>Fulvivirgaceae</taxon>
        <taxon>Pseudochryseolinea</taxon>
    </lineage>
</organism>
<dbReference type="EMBL" id="QMFY01000005">
    <property type="protein sequence ID" value="RAW01024.1"/>
    <property type="molecule type" value="Genomic_DNA"/>
</dbReference>
<evidence type="ECO:0000256" key="1">
    <source>
        <dbReference type="ARBA" id="ARBA00004651"/>
    </source>
</evidence>
<keyword evidence="4 6" id="KW-1133">Transmembrane helix</keyword>
<evidence type="ECO:0000256" key="2">
    <source>
        <dbReference type="ARBA" id="ARBA00022475"/>
    </source>
</evidence>
<dbReference type="Pfam" id="PF13567">
    <property type="entry name" value="DUF4131"/>
    <property type="match status" value="1"/>
</dbReference>
<dbReference type="InterPro" id="IPR004477">
    <property type="entry name" value="ComEC_N"/>
</dbReference>
<keyword evidence="3 6" id="KW-0812">Transmembrane</keyword>
<keyword evidence="10" id="KW-1185">Reference proteome</keyword>
<name>A0A364Y3W6_9BACT</name>
<feature type="transmembrane region" description="Helical" evidence="6">
    <location>
        <begin position="511"/>
        <end position="529"/>
    </location>
</feature>
<dbReference type="InterPro" id="IPR025405">
    <property type="entry name" value="DUF4131"/>
</dbReference>
<comment type="caution">
    <text evidence="9">The sequence shown here is derived from an EMBL/GenBank/DDBJ whole genome shotgun (WGS) entry which is preliminary data.</text>
</comment>
<keyword evidence="2" id="KW-1003">Cell membrane</keyword>
<evidence type="ECO:0000256" key="6">
    <source>
        <dbReference type="SAM" id="Phobius"/>
    </source>
</evidence>
<evidence type="ECO:0000256" key="3">
    <source>
        <dbReference type="ARBA" id="ARBA00022692"/>
    </source>
</evidence>
<feature type="transmembrane region" description="Helical" evidence="6">
    <location>
        <begin position="291"/>
        <end position="314"/>
    </location>
</feature>
<feature type="transmembrane region" description="Helical" evidence="6">
    <location>
        <begin position="6"/>
        <end position="26"/>
    </location>
</feature>
<reference evidence="9 10" key="1">
    <citation type="submission" date="2018-06" db="EMBL/GenBank/DDBJ databases">
        <title>Chryseolinea flavus sp. nov., a member of the phylum Bacteroidetes isolated from soil.</title>
        <authorList>
            <person name="Li Y."/>
            <person name="Wang J."/>
        </authorList>
    </citation>
    <scope>NUCLEOTIDE SEQUENCE [LARGE SCALE GENOMIC DNA]</scope>
    <source>
        <strain evidence="9 10">SDU1-6</strain>
    </source>
</reference>
<evidence type="ECO:0000313" key="9">
    <source>
        <dbReference type="EMBL" id="RAW01024.1"/>
    </source>
</evidence>
<feature type="transmembrane region" description="Helical" evidence="6">
    <location>
        <begin position="60"/>
        <end position="80"/>
    </location>
</feature>
<evidence type="ECO:0000256" key="5">
    <source>
        <dbReference type="ARBA" id="ARBA00023136"/>
    </source>
</evidence>
<evidence type="ECO:0000313" key="10">
    <source>
        <dbReference type="Proteomes" id="UP000251889"/>
    </source>
</evidence>
<evidence type="ECO:0000256" key="4">
    <source>
        <dbReference type="ARBA" id="ARBA00022989"/>
    </source>
</evidence>
<evidence type="ECO:0000259" key="7">
    <source>
        <dbReference type="Pfam" id="PF03772"/>
    </source>
</evidence>
<proteinExistence type="predicted"/>
<feature type="transmembrane region" description="Helical" evidence="6">
    <location>
        <begin position="394"/>
        <end position="413"/>
    </location>
</feature>
<feature type="transmembrane region" description="Helical" evidence="6">
    <location>
        <begin position="419"/>
        <end position="442"/>
    </location>
</feature>
<feature type="transmembrane region" description="Helical" evidence="6">
    <location>
        <begin position="33"/>
        <end position="54"/>
    </location>
</feature>
<dbReference type="PANTHER" id="PTHR30619:SF1">
    <property type="entry name" value="RECOMBINATION PROTEIN 2"/>
    <property type="match status" value="1"/>
</dbReference>
<feature type="domain" description="DUF4131" evidence="8">
    <location>
        <begin position="31"/>
        <end position="194"/>
    </location>
</feature>
<dbReference type="PANTHER" id="PTHR30619">
    <property type="entry name" value="DNA INTERNALIZATION/COMPETENCE PROTEIN COMEC/REC2"/>
    <property type="match status" value="1"/>
</dbReference>
<keyword evidence="5 6" id="KW-0472">Membrane</keyword>
<dbReference type="AlphaFoldDB" id="A0A364Y3W6"/>
<dbReference type="Pfam" id="PF03772">
    <property type="entry name" value="Competence"/>
    <property type="match status" value="1"/>
</dbReference>
<sequence length="692" mass="77738">MFTWIPYAFVRIVVFFIAGILAGLYWPVSIPPLYAILALLVLIGAYFVFTWRHLRYEKTINPGVFGLVAILFAGFINVQLRDPRIWHSHLSHERDSVEAYVATVRAAPQRKDKTWKVEVSLNKIRTSLGWKKSEGKLLLYLPHTNFAKPPEYGDVLFIEGTPASVPPPANLGEFDYKKFLSYQGIYHQHFIRGKLVVIAHAPPSFFIDQAIKARHWAETNLARYVDGTRERGIAIALVLGVTDGLDRELVGAYGATGTLHVLAVSGLHISIIYMIIAWILTPLNRSTNGKWTVAAISIVILWSYAFITGLSPSVLRAVTMFTFVALAKPWKQTINIYNTLACSAFLLLLFDPQMIMSVGFQLSYLAVLGIVYLHPKLYERFEPSSRVVDEIWKVTAVSIAAQVATLPLGLYYFHQFPNYFIISNLLVIPASFVVLIAGILVLALSWISFVASVLGCLLMWVIKIMNAIVFLIESIPGSVTDDIFFTTFQAILLALLIVSLLCLFERKQFGYAVLSFCIALTLGGSRWVYHFTNIAQQRVSVYNVSKHAAVELVNRGQSLFLTDSVLRDDTKKIDFHITPSRLMFGVYAAKSDSLVTKRVDGGKLFIWCDKYFLWLDHKPQQEIPKLSVDYVLVSNNAMSSLEAIRNVTARRVIVDSSNSFYLAKRLSDEAQKQGVDLVAVSQQGSYHETIDL</sequence>
<evidence type="ECO:0000259" key="8">
    <source>
        <dbReference type="Pfam" id="PF13567"/>
    </source>
</evidence>
<dbReference type="GO" id="GO:0005886">
    <property type="term" value="C:plasma membrane"/>
    <property type="evidence" value="ECO:0007669"/>
    <property type="project" value="UniProtKB-SubCell"/>
</dbReference>
<dbReference type="RefSeq" id="WP_112747179.1">
    <property type="nucleotide sequence ID" value="NZ_QMFY01000005.1"/>
</dbReference>
<evidence type="ECO:0008006" key="11">
    <source>
        <dbReference type="Google" id="ProtNLM"/>
    </source>
</evidence>
<comment type="subcellular location">
    <subcellularLocation>
        <location evidence="1">Cell membrane</location>
        <topology evidence="1">Multi-pass membrane protein</topology>
    </subcellularLocation>
</comment>
<feature type="transmembrane region" description="Helical" evidence="6">
    <location>
        <begin position="356"/>
        <end position="373"/>
    </location>
</feature>
<dbReference type="OrthoDB" id="9761531at2"/>
<dbReference type="Proteomes" id="UP000251889">
    <property type="component" value="Unassembled WGS sequence"/>
</dbReference>
<feature type="domain" description="ComEC/Rec2-related protein" evidence="7">
    <location>
        <begin position="237"/>
        <end position="504"/>
    </location>
</feature>
<feature type="transmembrane region" description="Helical" evidence="6">
    <location>
        <begin position="483"/>
        <end position="504"/>
    </location>
</feature>
<gene>
    <name evidence="9" type="ORF">DQQ10_12385</name>
</gene>
<dbReference type="NCBIfam" id="TIGR00360">
    <property type="entry name" value="ComEC_N-term"/>
    <property type="match status" value="1"/>
</dbReference>
<accession>A0A364Y3W6</accession>